<dbReference type="Pfam" id="PF03960">
    <property type="entry name" value="ArsC"/>
    <property type="match status" value="1"/>
</dbReference>
<keyword evidence="3" id="KW-1185">Reference proteome</keyword>
<evidence type="ECO:0000313" key="2">
    <source>
        <dbReference type="EMBL" id="QSE77578.1"/>
    </source>
</evidence>
<dbReference type="AlphaFoldDB" id="A0AA45QS25"/>
<dbReference type="InterPro" id="IPR006660">
    <property type="entry name" value="Arsenate_reductase-like"/>
</dbReference>
<sequence>MKVKAYYASPEKCSSVKKAQEWLEDHKIEYELIPYGKLSRQQLLEILSFTEGGFADVLRRGMNYQKLSRLAGKKVEEMGTLELADFLLSNSRYLNQLLLVGNNRIQVGYNEEEMRKFIPKNKRVIAKKFLKKSKLN</sequence>
<accession>A0AA45QS25</accession>
<dbReference type="SUPFAM" id="SSF52833">
    <property type="entry name" value="Thioredoxin-like"/>
    <property type="match status" value="1"/>
</dbReference>
<dbReference type="RefSeq" id="WP_205872455.1">
    <property type="nucleotide sequence ID" value="NZ_CP070872.1"/>
</dbReference>
<dbReference type="Gene3D" id="3.40.30.10">
    <property type="entry name" value="Glutaredoxin"/>
    <property type="match status" value="1"/>
</dbReference>
<evidence type="ECO:0000313" key="3">
    <source>
        <dbReference type="Proteomes" id="UP000663608"/>
    </source>
</evidence>
<name>A0AA45QS25_9LACT</name>
<dbReference type="Proteomes" id="UP000663608">
    <property type="component" value="Chromosome"/>
</dbReference>
<dbReference type="PANTHER" id="PTHR30041:SF7">
    <property type="entry name" value="GLOBAL TRANSCRIPTIONAL REGULATOR SPX"/>
    <property type="match status" value="1"/>
</dbReference>
<dbReference type="InterPro" id="IPR036249">
    <property type="entry name" value="Thioredoxin-like_sf"/>
</dbReference>
<protein>
    <submittedName>
        <fullName evidence="2">Transcriptional regulator</fullName>
    </submittedName>
</protein>
<proteinExistence type="inferred from homology"/>
<dbReference type="PANTHER" id="PTHR30041">
    <property type="entry name" value="ARSENATE REDUCTASE"/>
    <property type="match status" value="1"/>
</dbReference>
<organism evidence="2 3">
    <name type="scientific">Lactococcus taiwanensis</name>
    <dbReference type="NCBI Taxonomy" id="1151742"/>
    <lineage>
        <taxon>Bacteria</taxon>
        <taxon>Bacillati</taxon>
        <taxon>Bacillota</taxon>
        <taxon>Bacilli</taxon>
        <taxon>Lactobacillales</taxon>
        <taxon>Streptococcaceae</taxon>
        <taxon>Lactococcus</taxon>
    </lineage>
</organism>
<dbReference type="PROSITE" id="PS51353">
    <property type="entry name" value="ARSC"/>
    <property type="match status" value="1"/>
</dbReference>
<dbReference type="EMBL" id="CP070872">
    <property type="protein sequence ID" value="QSE77578.1"/>
    <property type="molecule type" value="Genomic_DNA"/>
</dbReference>
<evidence type="ECO:0000256" key="1">
    <source>
        <dbReference type="PROSITE-ProRule" id="PRU01282"/>
    </source>
</evidence>
<dbReference type="KEGG" id="lti:JW886_04855"/>
<reference evidence="2 3" key="1">
    <citation type="submission" date="2021-02" db="EMBL/GenBank/DDBJ databases">
        <title>Complete genome sequence of Lactococcus lactis strain K_LL004.</title>
        <authorList>
            <person name="Kim H.B."/>
        </authorList>
    </citation>
    <scope>NUCLEOTIDE SEQUENCE [LARGE SCALE GENOMIC DNA]</scope>
    <source>
        <strain evidence="2 3">K_LL004</strain>
    </source>
</reference>
<gene>
    <name evidence="2" type="ORF">JW886_04855</name>
</gene>
<comment type="similarity">
    <text evidence="1">Belongs to the ArsC family.</text>
</comment>